<proteinExistence type="predicted"/>
<evidence type="ECO:0000313" key="1">
    <source>
        <dbReference type="Proteomes" id="UP001732720"/>
    </source>
</evidence>
<dbReference type="RefSeq" id="XP_073940004.1">
    <property type="nucleotide sequence ID" value="XM_074083903.1"/>
</dbReference>
<protein>
    <submittedName>
        <fullName evidence="2">Uncharacterized protein isoform X2</fullName>
    </submittedName>
</protein>
<evidence type="ECO:0000313" key="2">
    <source>
        <dbReference type="RefSeq" id="XP_073940004.1"/>
    </source>
</evidence>
<name>A0AC58NEC2_CASCN</name>
<reference evidence="2" key="1">
    <citation type="submission" date="2025-08" db="UniProtKB">
        <authorList>
            <consortium name="RefSeq"/>
        </authorList>
    </citation>
    <scope>IDENTIFICATION</scope>
</reference>
<keyword evidence="1" id="KW-1185">Reference proteome</keyword>
<organism evidence="1 2">
    <name type="scientific">Castor canadensis</name>
    <name type="common">American beaver</name>
    <dbReference type="NCBI Taxonomy" id="51338"/>
    <lineage>
        <taxon>Eukaryota</taxon>
        <taxon>Metazoa</taxon>
        <taxon>Chordata</taxon>
        <taxon>Craniata</taxon>
        <taxon>Vertebrata</taxon>
        <taxon>Euteleostomi</taxon>
        <taxon>Mammalia</taxon>
        <taxon>Eutheria</taxon>
        <taxon>Euarchontoglires</taxon>
        <taxon>Glires</taxon>
        <taxon>Rodentia</taxon>
        <taxon>Castorimorpha</taxon>
        <taxon>Castoridae</taxon>
        <taxon>Castor</taxon>
    </lineage>
</organism>
<sequence length="162" mass="17408">MATYPPRRLLGARPLPSDLRRDPRRAGFSQGGSGGSPAPPVPVPALVETNRGPATALPRKLEAAVYLCNWPYHDGVGVISDAIVQGSGCSVKFLGVVWSGKTRVIPNAIIDKIQAFPIPQDKITVTSLLRSFRILASIYPIHGFNCCSPVWPNLKGHDMGLD</sequence>
<gene>
    <name evidence="2" type="primary">LOC141425797</name>
</gene>
<dbReference type="Proteomes" id="UP001732720">
    <property type="component" value="Chromosome 8"/>
</dbReference>
<accession>A0AC58NEC2</accession>